<gene>
    <name evidence="3 4" type="primary">LOC107274415</name>
</gene>
<keyword evidence="1" id="KW-0812">Transmembrane</keyword>
<dbReference type="RefSeq" id="XP_024947444.1">
    <property type="nucleotide sequence ID" value="XM_025091676.1"/>
</dbReference>
<evidence type="ECO:0000313" key="2">
    <source>
        <dbReference type="Proteomes" id="UP000694920"/>
    </source>
</evidence>
<evidence type="ECO:0000313" key="4">
    <source>
        <dbReference type="RefSeq" id="XP_024947444.1"/>
    </source>
</evidence>
<dbReference type="RefSeq" id="XP_024947443.1">
    <property type="nucleotide sequence ID" value="XM_025091675.1"/>
</dbReference>
<dbReference type="GeneID" id="107274415"/>
<evidence type="ECO:0000256" key="1">
    <source>
        <dbReference type="SAM" id="Phobius"/>
    </source>
</evidence>
<name>A0AAJ7RVF6_CEPCN</name>
<dbReference type="AlphaFoldDB" id="A0AAJ7RVF6"/>
<dbReference type="Proteomes" id="UP000694920">
    <property type="component" value="Unplaced"/>
</dbReference>
<dbReference type="KEGG" id="ccin:107274415"/>
<organism evidence="2 3">
    <name type="scientific">Cephus cinctus</name>
    <name type="common">Wheat stem sawfly</name>
    <dbReference type="NCBI Taxonomy" id="211228"/>
    <lineage>
        <taxon>Eukaryota</taxon>
        <taxon>Metazoa</taxon>
        <taxon>Ecdysozoa</taxon>
        <taxon>Arthropoda</taxon>
        <taxon>Hexapoda</taxon>
        <taxon>Insecta</taxon>
        <taxon>Pterygota</taxon>
        <taxon>Neoptera</taxon>
        <taxon>Endopterygota</taxon>
        <taxon>Hymenoptera</taxon>
        <taxon>Cephoidea</taxon>
        <taxon>Cephidae</taxon>
        <taxon>Cephus</taxon>
    </lineage>
</organism>
<sequence>MKLVYWYLWVMKTIYENVAKLRENGRKDLVHWPNYNIIHQKGISGINDDKVFEESEDNRGHEILQVPLNGNDFHAINFSEDFKIKYGFWKIFFLILIILILVIALVCCYRYLYLKLWSVYQRMSLKRSTESLSNQERDLLKDWIVPKKDDLHEDFEPLINQEKNKLFCNEEDRFETQESLLQSDGDRTQIVMKDLATDLIFETQEKESFSETFQNSIELQQMEPNHEIMNEFYNDKLEIEKVSTNDAIINIPITHNKSNLQRSLSACDINRICIIKRKYSDPGLQLIDAIEVCHREICNHFKELSSPKIEENTRVEQELFEPPRIQQFNSKHEGAGESLNDFELTKNYDNLSMLLSHRMKQQIHPCQRKYCLLARHLRKKGHHDERKCQLWYTCYAHYLADQAANCNNGNICEDTYDEFEMMRVAPDQRKRLNRIIHERRRRFLG</sequence>
<reference evidence="3 4" key="1">
    <citation type="submission" date="2025-04" db="UniProtKB">
        <authorList>
            <consortium name="RefSeq"/>
        </authorList>
    </citation>
    <scope>IDENTIFICATION</scope>
</reference>
<evidence type="ECO:0000313" key="3">
    <source>
        <dbReference type="RefSeq" id="XP_024947443.1"/>
    </source>
</evidence>
<accession>A0AAJ7RVF6</accession>
<feature type="transmembrane region" description="Helical" evidence="1">
    <location>
        <begin position="91"/>
        <end position="113"/>
    </location>
</feature>
<keyword evidence="1" id="KW-1133">Transmembrane helix</keyword>
<protein>
    <submittedName>
        <fullName evidence="3 4">Uncharacterized protein LOC107274415 isoform X1</fullName>
    </submittedName>
</protein>
<keyword evidence="1" id="KW-0472">Membrane</keyword>
<keyword evidence="2" id="KW-1185">Reference proteome</keyword>
<proteinExistence type="predicted"/>